<evidence type="ECO:0000313" key="5">
    <source>
        <dbReference type="Proteomes" id="UP000179076"/>
    </source>
</evidence>
<feature type="domain" description="RNA polymerase sigma-70" evidence="3">
    <location>
        <begin position="48"/>
        <end position="74"/>
    </location>
</feature>
<dbReference type="InterPro" id="IPR036388">
    <property type="entry name" value="WH-like_DNA-bd_sf"/>
</dbReference>
<dbReference type="PRINTS" id="PR00046">
    <property type="entry name" value="SIGMA70FCT"/>
</dbReference>
<dbReference type="InterPro" id="IPR013324">
    <property type="entry name" value="RNA_pol_sigma_r3/r4-like"/>
</dbReference>
<comment type="similarity">
    <text evidence="1">Belongs to the sigma-70 factor family.</text>
</comment>
<dbReference type="PROSITE" id="PS00716">
    <property type="entry name" value="SIGMA70_2"/>
    <property type="match status" value="1"/>
</dbReference>
<dbReference type="GO" id="GO:0006352">
    <property type="term" value="P:DNA-templated transcription initiation"/>
    <property type="evidence" value="ECO:0007669"/>
    <property type="project" value="InterPro"/>
</dbReference>
<evidence type="ECO:0000256" key="2">
    <source>
        <dbReference type="SAM" id="MobiDB-lite"/>
    </source>
</evidence>
<organism evidence="4 5">
    <name type="scientific">Candidatus Muproteobacteria bacterium RBG_16_60_9</name>
    <dbReference type="NCBI Taxonomy" id="1817755"/>
    <lineage>
        <taxon>Bacteria</taxon>
        <taxon>Pseudomonadati</taxon>
        <taxon>Pseudomonadota</taxon>
        <taxon>Candidatus Muproteobacteria</taxon>
    </lineage>
</organism>
<name>A0A1F6VKA3_9PROT</name>
<dbReference type="InterPro" id="IPR007630">
    <property type="entry name" value="RNA_pol_sigma70_r4"/>
</dbReference>
<dbReference type="PANTHER" id="PTHR30376:SF3">
    <property type="entry name" value="RNA POLYMERASE SIGMA FACTOR RPOH"/>
    <property type="match status" value="1"/>
</dbReference>
<dbReference type="InterPro" id="IPR014284">
    <property type="entry name" value="RNA_pol_sigma-70_dom"/>
</dbReference>
<dbReference type="NCBIfam" id="TIGR02937">
    <property type="entry name" value="sigma70-ECF"/>
    <property type="match status" value="1"/>
</dbReference>
<accession>A0A1F6VKA3</accession>
<evidence type="ECO:0000259" key="3">
    <source>
        <dbReference type="PROSITE" id="PS00716"/>
    </source>
</evidence>
<protein>
    <recommendedName>
        <fullName evidence="3">RNA polymerase sigma-70 domain-containing protein</fullName>
    </recommendedName>
</protein>
<dbReference type="PANTHER" id="PTHR30376">
    <property type="entry name" value="SIGMA FACTOR RPOH HEAT SHOCK RELATED"/>
    <property type="match status" value="1"/>
</dbReference>
<feature type="compositionally biased region" description="Basic and acidic residues" evidence="2">
    <location>
        <begin position="12"/>
        <end position="21"/>
    </location>
</feature>
<sequence length="80" mass="9289">MRYNPEVVATRTDQETSREEQLGTALSSLDQRSRDIIQRRWLTDEKPTLHELADEYGISAERVRQIEAKALTVMKNKLMA</sequence>
<feature type="region of interest" description="Disordered" evidence="2">
    <location>
        <begin position="1"/>
        <end position="26"/>
    </location>
</feature>
<dbReference type="EMBL" id="MFSP01000007">
    <property type="protein sequence ID" value="OGI70080.1"/>
    <property type="molecule type" value="Genomic_DNA"/>
</dbReference>
<proteinExistence type="inferred from homology"/>
<dbReference type="GO" id="GO:0003700">
    <property type="term" value="F:DNA-binding transcription factor activity"/>
    <property type="evidence" value="ECO:0007669"/>
    <property type="project" value="InterPro"/>
</dbReference>
<evidence type="ECO:0000256" key="1">
    <source>
        <dbReference type="ARBA" id="ARBA00007788"/>
    </source>
</evidence>
<dbReference type="SUPFAM" id="SSF88659">
    <property type="entry name" value="Sigma3 and sigma4 domains of RNA polymerase sigma factors"/>
    <property type="match status" value="1"/>
</dbReference>
<comment type="caution">
    <text evidence="4">The sequence shown here is derived from an EMBL/GenBank/DDBJ whole genome shotgun (WGS) entry which is preliminary data.</text>
</comment>
<dbReference type="InterPro" id="IPR000943">
    <property type="entry name" value="RNA_pol_sigma70"/>
</dbReference>
<dbReference type="AlphaFoldDB" id="A0A1F6VKA3"/>
<dbReference type="Gene3D" id="1.10.10.10">
    <property type="entry name" value="Winged helix-like DNA-binding domain superfamily/Winged helix DNA-binding domain"/>
    <property type="match status" value="1"/>
</dbReference>
<dbReference type="Pfam" id="PF04545">
    <property type="entry name" value="Sigma70_r4"/>
    <property type="match status" value="1"/>
</dbReference>
<evidence type="ECO:0000313" key="4">
    <source>
        <dbReference type="EMBL" id="OGI70080.1"/>
    </source>
</evidence>
<gene>
    <name evidence="4" type="ORF">A2W18_12505</name>
</gene>
<dbReference type="InterPro" id="IPR050813">
    <property type="entry name" value="Sigma-70_Factor"/>
</dbReference>
<dbReference type="Proteomes" id="UP000179076">
    <property type="component" value="Unassembled WGS sequence"/>
</dbReference>
<dbReference type="FunFam" id="1.10.10.10:FF:000285">
    <property type="entry name" value="RNA polymerase sigma factor RpoH"/>
    <property type="match status" value="1"/>
</dbReference>
<reference evidence="4 5" key="1">
    <citation type="journal article" date="2016" name="Nat. Commun.">
        <title>Thousands of microbial genomes shed light on interconnected biogeochemical processes in an aquifer system.</title>
        <authorList>
            <person name="Anantharaman K."/>
            <person name="Brown C.T."/>
            <person name="Hug L.A."/>
            <person name="Sharon I."/>
            <person name="Castelle C.J."/>
            <person name="Probst A.J."/>
            <person name="Thomas B.C."/>
            <person name="Singh A."/>
            <person name="Wilkins M.J."/>
            <person name="Karaoz U."/>
            <person name="Brodie E.L."/>
            <person name="Williams K.H."/>
            <person name="Hubbard S.S."/>
            <person name="Banfield J.F."/>
        </authorList>
    </citation>
    <scope>NUCLEOTIDE SEQUENCE [LARGE SCALE GENOMIC DNA]</scope>
</reference>